<name>A0A061HGY8_BLUGR</name>
<protein>
    <submittedName>
        <fullName evidence="2">BgtE-10123</fullName>
    </submittedName>
    <submittedName>
        <fullName evidence="1">Putative secreted effector protein</fullName>
    </submittedName>
</protein>
<reference evidence="3" key="1">
    <citation type="journal article" date="2013" name="Nat. Genet.">
        <title>The wheat powdery mildew genome shows the unique evolution of an obligate biotroph.</title>
        <authorList>
            <person name="Wicker T."/>
            <person name="Oberhaensli S."/>
            <person name="Parlange F."/>
            <person name="Buchmann J.P."/>
            <person name="Shatalina M."/>
            <person name="Roffler S."/>
            <person name="Ben-David R."/>
            <person name="Dolezel J."/>
            <person name="Simkova H."/>
            <person name="Schulze-Lefert P."/>
            <person name="Spanu P.D."/>
            <person name="Bruggmann R."/>
            <person name="Amselem J."/>
            <person name="Quesneville H."/>
            <person name="Ver Loren van Themaat E."/>
            <person name="Paape T."/>
            <person name="Shimizu K.K."/>
            <person name="Keller B."/>
        </authorList>
    </citation>
    <scope>NUCLEOTIDE SEQUENCE [LARGE SCALE GENOMIC DNA]</scope>
    <source>
        <strain evidence="3">96224</strain>
    </source>
</reference>
<dbReference type="HOGENOM" id="CLU_054782_0_0_1"/>
<dbReference type="EMBL" id="KE375095">
    <property type="protein sequence ID" value="EPQ63904.1"/>
    <property type="molecule type" value="Genomic_DNA"/>
</dbReference>
<evidence type="ECO:0000313" key="2">
    <source>
        <dbReference type="EMBL" id="SUZ11374.1"/>
    </source>
</evidence>
<proteinExistence type="predicted"/>
<feature type="non-terminal residue" evidence="2">
    <location>
        <position position="392"/>
    </location>
</feature>
<gene>
    <name evidence="1" type="ORF">BGT96224_E10123</name>
    <name evidence="2" type="ORF">BGT96224V2_LOCUS4537</name>
</gene>
<dbReference type="AlphaFoldDB" id="A0A061HGY8"/>
<organism evidence="2">
    <name type="scientific">Blumeria graminis f. sp. tritici 96224</name>
    <dbReference type="NCBI Taxonomy" id="1268274"/>
    <lineage>
        <taxon>Eukaryota</taxon>
        <taxon>Fungi</taxon>
        <taxon>Dikarya</taxon>
        <taxon>Ascomycota</taxon>
        <taxon>Pezizomycotina</taxon>
        <taxon>Leotiomycetes</taxon>
        <taxon>Erysiphales</taxon>
        <taxon>Erysiphaceae</taxon>
        <taxon>Blumeria</taxon>
    </lineage>
</organism>
<accession>A0A061HGY8</accession>
<reference evidence="2" key="3">
    <citation type="submission" date="2018-07" db="EMBL/GenBank/DDBJ databases">
        <authorList>
            <person name="Quirk P.G."/>
            <person name="Krulwich T.A."/>
        </authorList>
    </citation>
    <scope>NUCLEOTIDE SEQUENCE</scope>
    <source>
        <strain evidence="2">96224</strain>
    </source>
</reference>
<evidence type="ECO:0000313" key="3">
    <source>
        <dbReference type="Proteomes" id="UP000053110"/>
    </source>
</evidence>
<reference evidence="1" key="2">
    <citation type="submission" date="2013-01" db="EMBL/GenBank/DDBJ databases">
        <title>The wheat powdery mildew genome reveals unique evolution of an obligate biotroph.</title>
        <authorList>
            <person name="Oberhaensli S."/>
            <person name="Wicker T."/>
            <person name="Keller B."/>
        </authorList>
    </citation>
    <scope>NUCLEOTIDE SEQUENCE</scope>
    <source>
        <strain evidence="1">96224</strain>
    </source>
</reference>
<evidence type="ECO:0000313" key="1">
    <source>
        <dbReference type="EMBL" id="EPQ63904.1"/>
    </source>
</evidence>
<dbReference type="Proteomes" id="UP000053110">
    <property type="component" value="Unassembled WGS sequence"/>
</dbReference>
<dbReference type="EMBL" id="UIGY01000124">
    <property type="protein sequence ID" value="SUZ11374.1"/>
    <property type="molecule type" value="Genomic_DNA"/>
</dbReference>
<sequence>MKSLSTVIGATIIFQFQAHASPNLQSPFYCGKRIIPYEVVERAKIHACVSLGDSDWLNEFPAALDGSKIFDIKDATLFSWPLDWISTSEAAESSARNVRVVIDSMCRLIGVLNRIENTYQKCIQSLNPQAISAHSLELSLGNPIKKYGIGCNEYLFLYGDLQKAYESLSRYHFTLRSSGHVHSQDGLLQSHTLVSGGEKVWSWPIEFIPDEFSPQINPQTRFRVVLDSSGNNRGLIQSNGGDWSWCQDIQFIDKKPARSLNKHKTSVGEDYFNVNRDFMCGDQLITAVTINSHMQAACIRVQALLKLGGKKKLRYPWSPPNVEYKSKPIWYWPIRLSELHDEKLFRKHQLIILTSNCEFLGIYYLVGAQKVECQKLQAPLLSLGLQAEDATS</sequence>
<dbReference type="OrthoDB" id="10300066at2759"/>